<name>A0A2T8FEM1_9ACTN</name>
<proteinExistence type="predicted"/>
<feature type="chain" id="PRO_5015738408" description="Secreted protein" evidence="3">
    <location>
        <begin position="24"/>
        <end position="714"/>
    </location>
</feature>
<feature type="compositionally biased region" description="Acidic residues" evidence="1">
    <location>
        <begin position="262"/>
        <end position="272"/>
    </location>
</feature>
<feature type="signal peptide" evidence="3">
    <location>
        <begin position="1"/>
        <end position="23"/>
    </location>
</feature>
<evidence type="ECO:0000313" key="5">
    <source>
        <dbReference type="Proteomes" id="UP000246018"/>
    </source>
</evidence>
<dbReference type="AlphaFoldDB" id="A0A2T8FEM1"/>
<comment type="caution">
    <text evidence="4">The sequence shown here is derived from an EMBL/GenBank/DDBJ whole genome shotgun (WGS) entry which is preliminary data.</text>
</comment>
<accession>A0A2T8FEM1</accession>
<reference evidence="4 5" key="1">
    <citation type="submission" date="2018-04" db="EMBL/GenBank/DDBJ databases">
        <title>Genome of Nocardioides gansuensis WSJ-1.</title>
        <authorList>
            <person name="Wu S."/>
            <person name="Wang G."/>
        </authorList>
    </citation>
    <scope>NUCLEOTIDE SEQUENCE [LARGE SCALE GENOMIC DNA]</scope>
    <source>
        <strain evidence="4 5">WSJ-1</strain>
    </source>
</reference>
<keyword evidence="2" id="KW-0812">Transmembrane</keyword>
<feature type="region of interest" description="Disordered" evidence="1">
    <location>
        <begin position="243"/>
        <end position="305"/>
    </location>
</feature>
<keyword evidence="5" id="KW-1185">Reference proteome</keyword>
<dbReference type="EMBL" id="QDGZ01000001">
    <property type="protein sequence ID" value="PVG84140.1"/>
    <property type="molecule type" value="Genomic_DNA"/>
</dbReference>
<keyword evidence="2" id="KW-1133">Transmembrane helix</keyword>
<keyword evidence="2" id="KW-0472">Membrane</keyword>
<evidence type="ECO:0000256" key="1">
    <source>
        <dbReference type="SAM" id="MobiDB-lite"/>
    </source>
</evidence>
<evidence type="ECO:0000256" key="2">
    <source>
        <dbReference type="SAM" id="Phobius"/>
    </source>
</evidence>
<organism evidence="4 5">
    <name type="scientific">Nocardioides gansuensis</name>
    <dbReference type="NCBI Taxonomy" id="2138300"/>
    <lineage>
        <taxon>Bacteria</taxon>
        <taxon>Bacillati</taxon>
        <taxon>Actinomycetota</taxon>
        <taxon>Actinomycetes</taxon>
        <taxon>Propionibacteriales</taxon>
        <taxon>Nocardioidaceae</taxon>
        <taxon>Nocardioides</taxon>
    </lineage>
</organism>
<dbReference type="Proteomes" id="UP000246018">
    <property type="component" value="Unassembled WGS sequence"/>
</dbReference>
<feature type="transmembrane region" description="Helical" evidence="2">
    <location>
        <begin position="682"/>
        <end position="700"/>
    </location>
</feature>
<evidence type="ECO:0008006" key="6">
    <source>
        <dbReference type="Google" id="ProtNLM"/>
    </source>
</evidence>
<evidence type="ECO:0000313" key="4">
    <source>
        <dbReference type="EMBL" id="PVG84140.1"/>
    </source>
</evidence>
<protein>
    <recommendedName>
        <fullName evidence="6">Secreted protein</fullName>
    </recommendedName>
</protein>
<gene>
    <name evidence="4" type="ORF">DDE18_00395</name>
</gene>
<sequence>MVAVLAGLVVVLSLGLARAPAHAAPRAEDDPLVVRIDALLPSTLQPGEPVVVGGTVTNASDETWTDVNLHAFRSTTPITDTGSLAASAAIDPLEYVGERVITPSTWTTVDVLEPGQSAPFTLSIPWEELTIDAAAPGVYWFGVHALGAVDGVRPEYAVGRARTFLPLVAETDSQVEAAFVVPVRGTVWHEPDGQIARVPQWTRSLSEGGRLESLLDVADAAGASRLSWLVDPAVLVAVDRLAKGNPPRSLAPDPAKLPAEGAEGDGEAEPDGGETGAGQEGESPSPFVSEEPDHETTDEQAAAQAAATAWLERFRTAMAGQDVLALPYGDIDASAALAHDRELFDRSVTRSRVVMEATGVFATPALAPRDGILSAAAVEAAAPESTVLLGDTAFAVPPASPTSMVRMLGHKVIVTSTAAAAGGPAPAPDGDPIAVRQRLLSEASLRLAAGDTAPVVVMLPADWHPRDPADLFGPLELPWLRAVGINEVVDRPAVSATARDLVYTEEDLQGELDRPAFAAAREMIAAASQLEKVLTAVTTVEAQVADEALTTLSSAHRERPGRGVAAAEATTRYLRGQLASIEVEAPSKVTLSSQTGRFGATLVNGLDQIVTVRVAAESEDEVSLEDLGPITLAPASRTRIRPDITTDRLGIHDVRLVVTDVDGRPLGGSDVLPVRAAQASRIIWVVMGLGAAILVGAMALRLRRRLVAAREATA</sequence>
<evidence type="ECO:0000256" key="3">
    <source>
        <dbReference type="SAM" id="SignalP"/>
    </source>
</evidence>
<keyword evidence="3" id="KW-0732">Signal</keyword>